<evidence type="ECO:0000256" key="15">
    <source>
        <dbReference type="ARBA" id="ARBA00023157"/>
    </source>
</evidence>
<dbReference type="GO" id="GO:0048544">
    <property type="term" value="P:recognition of pollen"/>
    <property type="evidence" value="ECO:0007669"/>
    <property type="project" value="InterPro"/>
</dbReference>
<dbReference type="Gene3D" id="1.10.510.10">
    <property type="entry name" value="Transferase(Phosphotransferase) domain 1"/>
    <property type="match status" value="3"/>
</dbReference>
<dbReference type="OMA" id="IMILFLW"/>
<evidence type="ECO:0000256" key="18">
    <source>
        <dbReference type="ARBA" id="ARBA00047899"/>
    </source>
</evidence>
<comment type="subcellular location">
    <subcellularLocation>
        <location evidence="1">Cell membrane</location>
        <topology evidence="1">Single-pass membrane protein</topology>
    </subcellularLocation>
    <subcellularLocation>
        <location evidence="2">Membrane</location>
        <topology evidence="2">Single-pass type I membrane protein</topology>
    </subcellularLocation>
</comment>
<evidence type="ECO:0000256" key="7">
    <source>
        <dbReference type="ARBA" id="ARBA00022679"/>
    </source>
</evidence>
<feature type="domain" description="Protein kinase" evidence="23">
    <location>
        <begin position="1585"/>
        <end position="1858"/>
    </location>
</feature>
<evidence type="ECO:0000256" key="16">
    <source>
        <dbReference type="ARBA" id="ARBA00023170"/>
    </source>
</evidence>
<dbReference type="EC" id="2.7.11.1" evidence="3"/>
<comment type="catalytic activity">
    <reaction evidence="18">
        <text>L-threonyl-[protein] + ATP = O-phospho-L-threonyl-[protein] + ADP + H(+)</text>
        <dbReference type="Rhea" id="RHEA:46608"/>
        <dbReference type="Rhea" id="RHEA-COMP:11060"/>
        <dbReference type="Rhea" id="RHEA-COMP:11605"/>
        <dbReference type="ChEBI" id="CHEBI:15378"/>
        <dbReference type="ChEBI" id="CHEBI:30013"/>
        <dbReference type="ChEBI" id="CHEBI:30616"/>
        <dbReference type="ChEBI" id="CHEBI:61977"/>
        <dbReference type="ChEBI" id="CHEBI:456216"/>
        <dbReference type="EC" id="2.7.11.1"/>
    </reaction>
</comment>
<evidence type="ECO:0000256" key="22">
    <source>
        <dbReference type="SAM" id="SignalP"/>
    </source>
</evidence>
<keyword evidence="11" id="KW-0418">Kinase</keyword>
<evidence type="ECO:0000256" key="6">
    <source>
        <dbReference type="ARBA" id="ARBA00022536"/>
    </source>
</evidence>
<dbReference type="CDD" id="cd01098">
    <property type="entry name" value="PAN_AP_plant"/>
    <property type="match status" value="3"/>
</dbReference>
<dbReference type="InterPro" id="IPR000719">
    <property type="entry name" value="Prot_kinase_dom"/>
</dbReference>
<dbReference type="FunFam" id="3.30.200.20:FF:000145">
    <property type="entry name" value="receptor-like serine/threonine-protein kinase SD1-8"/>
    <property type="match status" value="1"/>
</dbReference>
<dbReference type="PANTHER" id="PTHR27002:SF1082">
    <property type="entry name" value="OS06G0693000 PROTEIN"/>
    <property type="match status" value="1"/>
</dbReference>
<dbReference type="Pfam" id="PF08276">
    <property type="entry name" value="PAN_2"/>
    <property type="match status" value="3"/>
</dbReference>
<reference evidence="25" key="1">
    <citation type="journal article" date="2017" name="Nature">
        <title>The genome of Chenopodium quinoa.</title>
        <authorList>
            <person name="Jarvis D.E."/>
            <person name="Ho Y.S."/>
            <person name="Lightfoot D.J."/>
            <person name="Schmoeckel S.M."/>
            <person name="Li B."/>
            <person name="Borm T.J.A."/>
            <person name="Ohyanagi H."/>
            <person name="Mineta K."/>
            <person name="Michell C.T."/>
            <person name="Saber N."/>
            <person name="Kharbatia N.M."/>
            <person name="Rupper R.R."/>
            <person name="Sharp A.R."/>
            <person name="Dally N."/>
            <person name="Boughton B.A."/>
            <person name="Woo Y.H."/>
            <person name="Gao G."/>
            <person name="Schijlen E.G.W.M."/>
            <person name="Guo X."/>
            <person name="Momin A.A."/>
            <person name="Negrao S."/>
            <person name="Al-Babili S."/>
            <person name="Gehring C."/>
            <person name="Roessner U."/>
            <person name="Jung C."/>
            <person name="Murphy K."/>
            <person name="Arold S.T."/>
            <person name="Gojobori T."/>
            <person name="van der Linden C.G."/>
            <person name="van Loo E.N."/>
            <person name="Jellen E.N."/>
            <person name="Maughan P.J."/>
            <person name="Tester M."/>
        </authorList>
    </citation>
    <scope>NUCLEOTIDE SEQUENCE [LARGE SCALE GENOMIC DNA]</scope>
    <source>
        <strain evidence="25">cv. PI 614886</strain>
    </source>
</reference>
<evidence type="ECO:0000256" key="12">
    <source>
        <dbReference type="ARBA" id="ARBA00022840"/>
    </source>
</evidence>
<dbReference type="FunFam" id="1.10.510.10:FF:000467">
    <property type="entry name" value="Liguleless narrow1"/>
    <property type="match status" value="2"/>
</dbReference>
<dbReference type="Gramene" id="AUR62014675-RA">
    <property type="protein sequence ID" value="AUR62014675-RA:cds"/>
    <property type="gene ID" value="AUR62014675"/>
</dbReference>
<dbReference type="SMART" id="SM00220">
    <property type="entry name" value="S_TKc"/>
    <property type="match status" value="3"/>
</dbReference>
<evidence type="ECO:0000256" key="20">
    <source>
        <dbReference type="PROSITE-ProRule" id="PRU10141"/>
    </source>
</evidence>
<feature type="domain" description="Apple" evidence="24">
    <location>
        <begin position="1416"/>
        <end position="1496"/>
    </location>
</feature>
<dbReference type="EnsemblPlants" id="AUR62014675-RA">
    <property type="protein sequence ID" value="AUR62014675-RA:cds"/>
    <property type="gene ID" value="AUR62014675"/>
</dbReference>
<dbReference type="PANTHER" id="PTHR27002">
    <property type="entry name" value="RECEPTOR-LIKE SERINE/THREONINE-PROTEIN KINASE SD1-8"/>
    <property type="match status" value="1"/>
</dbReference>
<feature type="domain" description="Protein kinase" evidence="23">
    <location>
        <begin position="1025"/>
        <end position="1303"/>
    </location>
</feature>
<feature type="domain" description="Protein kinase" evidence="23">
    <location>
        <begin position="227"/>
        <end position="503"/>
    </location>
</feature>
<keyword evidence="26" id="KW-1185">Reference proteome</keyword>
<evidence type="ECO:0000256" key="19">
    <source>
        <dbReference type="ARBA" id="ARBA00048679"/>
    </source>
</evidence>
<evidence type="ECO:0000313" key="26">
    <source>
        <dbReference type="Proteomes" id="UP000596660"/>
    </source>
</evidence>
<dbReference type="InterPro" id="IPR000742">
    <property type="entry name" value="EGF"/>
</dbReference>
<dbReference type="Pfam" id="PF07714">
    <property type="entry name" value="PK_Tyr_Ser-Thr"/>
    <property type="match status" value="3"/>
</dbReference>
<dbReference type="PROSITE" id="PS50011">
    <property type="entry name" value="PROTEIN_KINASE_DOM"/>
    <property type="match status" value="3"/>
</dbReference>
<keyword evidence="12 20" id="KW-0067">ATP-binding</keyword>
<evidence type="ECO:0000256" key="10">
    <source>
        <dbReference type="ARBA" id="ARBA00022741"/>
    </source>
</evidence>
<evidence type="ECO:0000256" key="3">
    <source>
        <dbReference type="ARBA" id="ARBA00012513"/>
    </source>
</evidence>
<evidence type="ECO:0000256" key="14">
    <source>
        <dbReference type="ARBA" id="ARBA00023136"/>
    </source>
</evidence>
<dbReference type="InterPro" id="IPR021820">
    <property type="entry name" value="S-locus_recpt_kinase_C"/>
</dbReference>
<dbReference type="CDD" id="cd14066">
    <property type="entry name" value="STKc_IRAK"/>
    <property type="match status" value="3"/>
</dbReference>
<dbReference type="Pfam" id="PF11883">
    <property type="entry name" value="DUF3403"/>
    <property type="match status" value="1"/>
</dbReference>
<dbReference type="GO" id="GO:0005886">
    <property type="term" value="C:plasma membrane"/>
    <property type="evidence" value="ECO:0007669"/>
    <property type="project" value="UniProtKB-SubCell"/>
</dbReference>
<keyword evidence="4" id="KW-1003">Cell membrane</keyword>
<dbReference type="InterPro" id="IPR008271">
    <property type="entry name" value="Ser/Thr_kinase_AS"/>
</dbReference>
<evidence type="ECO:0000313" key="25">
    <source>
        <dbReference type="EnsemblPlants" id="AUR62014675-RA:cds"/>
    </source>
</evidence>
<feature type="transmembrane region" description="Helical" evidence="21">
    <location>
        <begin position="160"/>
        <end position="180"/>
    </location>
</feature>
<evidence type="ECO:0000256" key="13">
    <source>
        <dbReference type="ARBA" id="ARBA00022989"/>
    </source>
</evidence>
<feature type="transmembrane region" description="Helical" evidence="21">
    <location>
        <begin position="959"/>
        <end position="982"/>
    </location>
</feature>
<keyword evidence="16" id="KW-0675">Receptor</keyword>
<evidence type="ECO:0000259" key="23">
    <source>
        <dbReference type="PROSITE" id="PS50011"/>
    </source>
</evidence>
<evidence type="ECO:0000256" key="8">
    <source>
        <dbReference type="ARBA" id="ARBA00022692"/>
    </source>
</evidence>
<evidence type="ECO:0000256" key="5">
    <source>
        <dbReference type="ARBA" id="ARBA00022527"/>
    </source>
</evidence>
<dbReference type="PROSITE" id="PS50948">
    <property type="entry name" value="PAN"/>
    <property type="match status" value="3"/>
</dbReference>
<feature type="transmembrane region" description="Helical" evidence="21">
    <location>
        <begin position="1519"/>
        <end position="1539"/>
    </location>
</feature>
<dbReference type="PROSITE" id="PS00107">
    <property type="entry name" value="PROTEIN_KINASE_ATP"/>
    <property type="match status" value="1"/>
</dbReference>
<keyword evidence="8 21" id="KW-0812">Transmembrane</keyword>
<dbReference type="InterPro" id="IPR000858">
    <property type="entry name" value="S_locus_glycoprot_dom"/>
</dbReference>
<evidence type="ECO:0000256" key="17">
    <source>
        <dbReference type="ARBA" id="ARBA00023180"/>
    </source>
</evidence>
<keyword evidence="14 21" id="KW-0472">Membrane</keyword>
<evidence type="ECO:0000256" key="11">
    <source>
        <dbReference type="ARBA" id="ARBA00022777"/>
    </source>
</evidence>
<dbReference type="InterPro" id="IPR011009">
    <property type="entry name" value="Kinase-like_dom_sf"/>
</dbReference>
<protein>
    <recommendedName>
        <fullName evidence="3">non-specific serine/threonine protein kinase</fullName>
        <ecNumber evidence="3">2.7.11.1</ecNumber>
    </recommendedName>
</protein>
<evidence type="ECO:0000256" key="21">
    <source>
        <dbReference type="SAM" id="Phobius"/>
    </source>
</evidence>
<keyword evidence="13 21" id="KW-1133">Transmembrane helix</keyword>
<keyword evidence="9 22" id="KW-0732">Signal</keyword>
<dbReference type="SUPFAM" id="SSF56112">
    <property type="entry name" value="Protein kinase-like (PK-like)"/>
    <property type="match status" value="3"/>
</dbReference>
<dbReference type="GO" id="GO:0005524">
    <property type="term" value="F:ATP binding"/>
    <property type="evidence" value="ECO:0007669"/>
    <property type="project" value="UniProtKB-UniRule"/>
</dbReference>
<evidence type="ECO:0000256" key="2">
    <source>
        <dbReference type="ARBA" id="ARBA00004479"/>
    </source>
</evidence>
<feature type="signal peptide" evidence="22">
    <location>
        <begin position="1"/>
        <end position="27"/>
    </location>
</feature>
<keyword evidence="6" id="KW-0245">EGF-like domain</keyword>
<sequence>MMVAGNGELCGSPLILTVLLMENVVLLEFVTQRTHQSAVAQRVSYQRMLMNGAKKNWTSGCVRKTSLHCLIKGGKADGFLKLEHMKVPDYADFLLAFDQDECRRNCLGNCSCLAYAYAKGIGCMLWNGSLMDLQKFSTDGADLFIRLAHSELGQMSNLKLVIAVIAVMAVVTFAAFVYYLRRWMFRRYGKKLSNKETHFAGSGVDQAEFKDLSLFEFKQLDVATSNFSVINKLGQGGFGPVYKGKLEDGQEIAVKRLSRASGQGLQEFMNEVLVISKLQHNNLVRLLSCCVQGEEKLLVYEYMPNRSLDALLFDPDSQKQLDWEKRFSIINGICRGVLYLHRDSRLKIIHRDLKPSNILLDEELNPKISDFGMARIFETKQDQGNTMRVVGTYGYMSPEYAMEGRFSEKSDVFSLGVILIEIVIGRKNSIILDYGSLSLLSYAWKMWNENGMLSLIDPTVLNPRYQGEILKCMQLGLICVQEFPEDRPTISELVSMLDVNDLMDLPQPKQPGFTQRRVYTTDEGSQSGQENGSINHVSLTVLDTSLERKEKRESVEKIGAGLASLLTESQCLTLWAADTGRSAVWQSEWKMWNENDMLSLFDPTVIDTCYQGEFLKYIQLGLLYVEEYPEHRPAISNFHFGSATTNYITHTKFLRDSEALVLSNGDFEMGFFNPPTSKNRYIGIWYTNRKFDSDASEKPILRSWKSVSNPSRGRFSLDIVPYGVPEIYTWDGDKPHWRSGPWNGNLFFGVPYLYSDVVTGFSIINDHESIISISYTIANTSLLEHLVLTHEGNLLQKFWNSSGRTWEISWQSLESECDVYGKCGPFGSCNPKKAPICSCLKGFKPSNPDEWSKENWDSGCVRKKPLHCGTTGGKADGFLKLKHMKSPDDPRWLLERNADDCKRKCLVNCSCLAYAYYSGKGCMQWSKSLVDMQQSSSFDIDLFVRLADSELGETSRWKLITAVMVIAGAATFVALCSIGWRWKSRRYGKKKRLNKCSLDDGMDLVQFQDLPLFKFKNLEVATNNFAIDNKLGRGGFGSVYKGKLEDGQHIAVKRLSKDSGQGIREFMNEVVVISKLQHKNLVRLLGCCVEGEDEKLLVYEYMPNKSLDALLFDPIQRKLLDWKKRFNIIQGICRGLLYLHRDSRLKIIHRDLKPSNILLDEELHPKISDFGMARIFGIKQDEANTSRVFGTYGYMSPEYAMEGCFSEKSDVFSFGVLLLEIVSGRRNKSFMEYESLSLLAYAWKLWNQNDMISLIDQAIFEPQFEVEISRCIQLGLLCVQELPEDRPSIPVLLMMIDANDATMDLPYPKQPGFTLRKVVSTDEVPQNVSFLFYYKLNHDGNVIEKHWDDVTQKWESNWVSIMTECDLFGKCGPFGRCNPNDSPICNCLNGFKPKNTDEWSKGNWTSGCVRMTPLQCGITGGIEDGFSRLKHMKVPHNPSFELPQDKKKCRSKCLESCSCLAYAYEDGFGCMVWKYGNIVDVQVYSADGVDLYIRLASSELDPFNAPRKTQGDTSNIKKIIVITAVVGTTTFAVFGYCLWRWMHRRYGKKATNVETQIVDSEVDQAEFKDLSLFTFKDLEVATKCFSEINKLGQGGFGPVYKGKLENGQDIAVKRLSRASGQGLLEFMNEVLVISKLQHKNLVKLLGCCVEQEEKLLVYEYMPNNSLDALLFDTHHKIHLDWKKRFNIISGICRGLVYLHRDSRLKIIHRDLKASNILLDEDFNPKISDFGMARIFENKQDQANTLRVVGTYGYMSPEYAMEGRFSEKSDLFSLGVLLLEIVSGRKNSSFLNNESLSLLTYAWRLWTENDMLSLIDPTIFDPSFNGEILKCIQLGLLCVQEFPEDRPTISVLISMLDFYDIMDLPHPTQPGFIHRKVYSTDEILQSSQEQGSVNCVSLTAFSGR</sequence>
<feature type="chain" id="PRO_5031576763" description="non-specific serine/threonine protein kinase" evidence="22">
    <location>
        <begin position="28"/>
        <end position="1903"/>
    </location>
</feature>
<comment type="catalytic activity">
    <reaction evidence="19">
        <text>L-seryl-[protein] + ATP = O-phospho-L-seryl-[protein] + ADP + H(+)</text>
        <dbReference type="Rhea" id="RHEA:17989"/>
        <dbReference type="Rhea" id="RHEA-COMP:9863"/>
        <dbReference type="Rhea" id="RHEA-COMP:11604"/>
        <dbReference type="ChEBI" id="CHEBI:15378"/>
        <dbReference type="ChEBI" id="CHEBI:29999"/>
        <dbReference type="ChEBI" id="CHEBI:30616"/>
        <dbReference type="ChEBI" id="CHEBI:83421"/>
        <dbReference type="ChEBI" id="CHEBI:456216"/>
        <dbReference type="EC" id="2.7.11.1"/>
    </reaction>
</comment>
<dbReference type="SMART" id="SM00181">
    <property type="entry name" value="EGF"/>
    <property type="match status" value="2"/>
</dbReference>
<accession>A0A803LL28</accession>
<dbReference type="SMART" id="SM00473">
    <property type="entry name" value="PAN_AP"/>
    <property type="match status" value="3"/>
</dbReference>
<dbReference type="FunFam" id="1.10.510.10:FF:000060">
    <property type="entry name" value="G-type lectin S-receptor-like serine/threonine-protein kinase"/>
    <property type="match status" value="1"/>
</dbReference>
<feature type="binding site" evidence="20">
    <location>
        <position position="1053"/>
    </location>
    <ligand>
        <name>ATP</name>
        <dbReference type="ChEBI" id="CHEBI:30616"/>
    </ligand>
</feature>
<evidence type="ECO:0000256" key="1">
    <source>
        <dbReference type="ARBA" id="ARBA00004162"/>
    </source>
</evidence>
<name>A0A803LL28_CHEQI</name>
<organism evidence="25 26">
    <name type="scientific">Chenopodium quinoa</name>
    <name type="common">Quinoa</name>
    <dbReference type="NCBI Taxonomy" id="63459"/>
    <lineage>
        <taxon>Eukaryota</taxon>
        <taxon>Viridiplantae</taxon>
        <taxon>Streptophyta</taxon>
        <taxon>Embryophyta</taxon>
        <taxon>Tracheophyta</taxon>
        <taxon>Spermatophyta</taxon>
        <taxon>Magnoliopsida</taxon>
        <taxon>eudicotyledons</taxon>
        <taxon>Gunneridae</taxon>
        <taxon>Pentapetalae</taxon>
        <taxon>Caryophyllales</taxon>
        <taxon>Chenopodiaceae</taxon>
        <taxon>Chenopodioideae</taxon>
        <taxon>Atripliceae</taxon>
        <taxon>Chenopodium</taxon>
    </lineage>
</organism>
<dbReference type="InterPro" id="IPR003609">
    <property type="entry name" value="Pan_app"/>
</dbReference>
<dbReference type="PROSITE" id="PS00108">
    <property type="entry name" value="PROTEIN_KINASE_ST"/>
    <property type="match status" value="3"/>
</dbReference>
<keyword evidence="17" id="KW-0325">Glycoprotein</keyword>
<dbReference type="Gene3D" id="3.30.200.20">
    <property type="entry name" value="Phosphorylase Kinase, domain 1"/>
    <property type="match status" value="3"/>
</dbReference>
<dbReference type="Pfam" id="PF00954">
    <property type="entry name" value="S_locus_glycop"/>
    <property type="match status" value="2"/>
</dbReference>
<evidence type="ECO:0000256" key="4">
    <source>
        <dbReference type="ARBA" id="ARBA00022475"/>
    </source>
</evidence>
<keyword evidence="5" id="KW-0723">Serine/threonine-protein kinase</keyword>
<keyword evidence="15" id="KW-1015">Disulfide bond</keyword>
<dbReference type="GO" id="GO:0004674">
    <property type="term" value="F:protein serine/threonine kinase activity"/>
    <property type="evidence" value="ECO:0007669"/>
    <property type="project" value="UniProtKB-KW"/>
</dbReference>
<feature type="domain" description="Apple" evidence="24">
    <location>
        <begin position="69"/>
        <end position="148"/>
    </location>
</feature>
<dbReference type="InterPro" id="IPR017441">
    <property type="entry name" value="Protein_kinase_ATP_BS"/>
</dbReference>
<feature type="domain" description="Apple" evidence="24">
    <location>
        <begin position="868"/>
        <end position="947"/>
    </location>
</feature>
<evidence type="ECO:0000256" key="9">
    <source>
        <dbReference type="ARBA" id="ARBA00022729"/>
    </source>
</evidence>
<evidence type="ECO:0000259" key="24">
    <source>
        <dbReference type="PROSITE" id="PS50948"/>
    </source>
</evidence>
<keyword evidence="10 20" id="KW-0547">Nucleotide-binding</keyword>
<dbReference type="InterPro" id="IPR001245">
    <property type="entry name" value="Ser-Thr/Tyr_kinase_cat_dom"/>
</dbReference>
<proteinExistence type="predicted"/>
<dbReference type="Proteomes" id="UP000596660">
    <property type="component" value="Unplaced"/>
</dbReference>
<keyword evidence="7" id="KW-0808">Transferase</keyword>
<reference evidence="25" key="2">
    <citation type="submission" date="2021-03" db="UniProtKB">
        <authorList>
            <consortium name="EnsemblPlants"/>
        </authorList>
    </citation>
    <scope>IDENTIFICATION</scope>
</reference>
<dbReference type="FunFam" id="3.30.200.20:FF:000195">
    <property type="entry name" value="G-type lectin S-receptor-like serine/threonine-protein kinase"/>
    <property type="match status" value="2"/>
</dbReference>